<dbReference type="EMBL" id="CACRXK020008616">
    <property type="protein sequence ID" value="CAB4015187.1"/>
    <property type="molecule type" value="Genomic_DNA"/>
</dbReference>
<feature type="compositionally biased region" description="Basic and acidic residues" evidence="1">
    <location>
        <begin position="1"/>
        <end position="15"/>
    </location>
</feature>
<keyword evidence="3" id="KW-1185">Reference proteome</keyword>
<evidence type="ECO:0000313" key="2">
    <source>
        <dbReference type="EMBL" id="CAB4015187.1"/>
    </source>
</evidence>
<evidence type="ECO:0000256" key="1">
    <source>
        <dbReference type="SAM" id="MobiDB-lite"/>
    </source>
</evidence>
<dbReference type="AlphaFoldDB" id="A0A6S7ICT6"/>
<proteinExistence type="predicted"/>
<reference evidence="2" key="1">
    <citation type="submission" date="2020-04" db="EMBL/GenBank/DDBJ databases">
        <authorList>
            <person name="Alioto T."/>
            <person name="Alioto T."/>
            <person name="Gomez Garrido J."/>
        </authorList>
    </citation>
    <scope>NUCLEOTIDE SEQUENCE</scope>
    <source>
        <strain evidence="2">A484AB</strain>
    </source>
</reference>
<name>A0A6S7ICT6_PARCT</name>
<evidence type="ECO:0000313" key="3">
    <source>
        <dbReference type="Proteomes" id="UP001152795"/>
    </source>
</evidence>
<feature type="region of interest" description="Disordered" evidence="1">
    <location>
        <begin position="1"/>
        <end position="26"/>
    </location>
</feature>
<gene>
    <name evidence="2" type="ORF">PACLA_8A016776</name>
</gene>
<dbReference type="Proteomes" id="UP001152795">
    <property type="component" value="Unassembled WGS sequence"/>
</dbReference>
<sequence length="86" mass="9660">MSKAHDGRENCTNDLKDDDDEPEVSISEYEEQTVAVDNVEIAIEVSESLIEVVEKNVTPVVSSDVVAQQKDLWRSGRIRKPVNRFG</sequence>
<comment type="caution">
    <text evidence="2">The sequence shown here is derived from an EMBL/GenBank/DDBJ whole genome shotgun (WGS) entry which is preliminary data.</text>
</comment>
<protein>
    <submittedName>
        <fullName evidence="2">Uncharacterized protein</fullName>
    </submittedName>
</protein>
<feature type="compositionally biased region" description="Acidic residues" evidence="1">
    <location>
        <begin position="16"/>
        <end position="26"/>
    </location>
</feature>
<feature type="non-terminal residue" evidence="2">
    <location>
        <position position="86"/>
    </location>
</feature>
<accession>A0A6S7ICT6</accession>
<organism evidence="2 3">
    <name type="scientific">Paramuricea clavata</name>
    <name type="common">Red gorgonian</name>
    <name type="synonym">Violescent sea-whip</name>
    <dbReference type="NCBI Taxonomy" id="317549"/>
    <lineage>
        <taxon>Eukaryota</taxon>
        <taxon>Metazoa</taxon>
        <taxon>Cnidaria</taxon>
        <taxon>Anthozoa</taxon>
        <taxon>Octocorallia</taxon>
        <taxon>Malacalcyonacea</taxon>
        <taxon>Plexauridae</taxon>
        <taxon>Paramuricea</taxon>
    </lineage>
</organism>